<keyword evidence="6 8" id="KW-0067">ATP-binding</keyword>
<dbReference type="GO" id="GO:0006400">
    <property type="term" value="P:tRNA modification"/>
    <property type="evidence" value="ECO:0007669"/>
    <property type="project" value="UniProtKB-UniRule"/>
</dbReference>
<dbReference type="HAMAP" id="MF_01161">
    <property type="entry name" value="tRNA_Ile_lys_synt"/>
    <property type="match status" value="1"/>
</dbReference>
<accession>A0A242BGD7</accession>
<dbReference type="PANTHER" id="PTHR43033">
    <property type="entry name" value="TRNA(ILE)-LYSIDINE SYNTHASE-RELATED"/>
    <property type="match status" value="1"/>
</dbReference>
<reference evidence="10 11" key="1">
    <citation type="submission" date="2017-05" db="EMBL/GenBank/DDBJ databases">
        <title>The Genome Sequence of Enterococcus faecium 7H8_DIV0219.</title>
        <authorList>
            <consortium name="The Broad Institute Genomics Platform"/>
            <consortium name="The Broad Institute Genomic Center for Infectious Diseases"/>
            <person name="Earl A."/>
            <person name="Manson A."/>
            <person name="Schwartman J."/>
            <person name="Gilmore M."/>
            <person name="Abouelleil A."/>
            <person name="Cao P."/>
            <person name="Chapman S."/>
            <person name="Cusick C."/>
            <person name="Shea T."/>
            <person name="Young S."/>
            <person name="Neafsey D."/>
            <person name="Nusbaum C."/>
            <person name="Birren B."/>
        </authorList>
    </citation>
    <scope>NUCLEOTIDE SEQUENCE [LARGE SCALE GENOMIC DNA]</scope>
    <source>
        <strain evidence="10 11">7H8_DIV0219</strain>
    </source>
</reference>
<comment type="similarity">
    <text evidence="8">Belongs to the tRNA(Ile)-lysidine synthase family.</text>
</comment>
<sequence length="484" mass="57060">MERMSVEKDGKKVPLLQQSFIRHGNEQRFWQKESRILAAVSGGVDSMVLLHLLLQAQRQIGFSLGVIHINHQLREESAEEAAYLRSYCEKKNLPLYVSVWEDPAKTAIETAARNFRYQAFTRVMKEEQYDTLMTAHHGDDQIETVLMKIIRGGQLSTFSGIKEVQPFATGRLVRPLLSFSKEELYAYAAESQLVYFEDQTNQLLDVQRNRLRHLVVPQLKQENTQVMRHFQQFSQQIQWADQVIQKCMGQLIEKEVEQLKDRFQFSAEIIEKMEEAERYYFFHSFFDKVFSETGIILKEQQMASILEQWQQKKSQWQLSIGNNWVLKREYHFVVLAKKEKQAATQTEDQRLLLIPEQGIQLNETEWIGLVKPEHSEVIKATDSWSLFSHDIWVPADVQLYVEKRKAGDRIQLTEKLTKKVSRYFIDQKVPNSQRQHAWIITDAKRNIYSLIPFAFSYLSIREETDKIHYILLYKYQKEAIGRRT</sequence>
<dbReference type="EMBL" id="NGKW01000003">
    <property type="protein sequence ID" value="OTN94092.1"/>
    <property type="molecule type" value="Genomic_DNA"/>
</dbReference>
<comment type="catalytic activity">
    <reaction evidence="7 8">
        <text>cytidine(34) in tRNA(Ile2) + L-lysine + ATP = lysidine(34) in tRNA(Ile2) + AMP + diphosphate + H(+)</text>
        <dbReference type="Rhea" id="RHEA:43744"/>
        <dbReference type="Rhea" id="RHEA-COMP:10625"/>
        <dbReference type="Rhea" id="RHEA-COMP:10670"/>
        <dbReference type="ChEBI" id="CHEBI:15378"/>
        <dbReference type="ChEBI" id="CHEBI:30616"/>
        <dbReference type="ChEBI" id="CHEBI:32551"/>
        <dbReference type="ChEBI" id="CHEBI:33019"/>
        <dbReference type="ChEBI" id="CHEBI:82748"/>
        <dbReference type="ChEBI" id="CHEBI:83665"/>
        <dbReference type="ChEBI" id="CHEBI:456215"/>
        <dbReference type="EC" id="6.3.4.19"/>
    </reaction>
</comment>
<evidence type="ECO:0000256" key="5">
    <source>
        <dbReference type="ARBA" id="ARBA00022741"/>
    </source>
</evidence>
<dbReference type="InterPro" id="IPR012795">
    <property type="entry name" value="tRNA_Ile_lys_synt_N"/>
</dbReference>
<keyword evidence="5 8" id="KW-0547">Nucleotide-binding</keyword>
<protein>
    <recommendedName>
        <fullName evidence="8">tRNA(Ile)-lysidine synthase</fullName>
        <ecNumber evidence="8">6.3.4.19</ecNumber>
    </recommendedName>
    <alternativeName>
        <fullName evidence="8">tRNA(Ile)-2-lysyl-cytidine synthase</fullName>
    </alternativeName>
    <alternativeName>
        <fullName evidence="8">tRNA(Ile)-lysidine synthetase</fullName>
    </alternativeName>
</protein>
<keyword evidence="4 8" id="KW-0819">tRNA processing</keyword>
<evidence type="ECO:0000256" key="1">
    <source>
        <dbReference type="ARBA" id="ARBA00004496"/>
    </source>
</evidence>
<dbReference type="Gene3D" id="3.40.50.620">
    <property type="entry name" value="HUPs"/>
    <property type="match status" value="1"/>
</dbReference>
<dbReference type="Pfam" id="PF01171">
    <property type="entry name" value="ATP_bind_3"/>
    <property type="match status" value="1"/>
</dbReference>
<dbReference type="SUPFAM" id="SSF56037">
    <property type="entry name" value="PheT/TilS domain"/>
    <property type="match status" value="1"/>
</dbReference>
<comment type="subcellular location">
    <subcellularLocation>
        <location evidence="1 8">Cytoplasm</location>
    </subcellularLocation>
</comment>
<dbReference type="InterPro" id="IPR012796">
    <property type="entry name" value="Lysidine-tRNA-synth_C"/>
</dbReference>
<dbReference type="SMART" id="SM00977">
    <property type="entry name" value="TilS_C"/>
    <property type="match status" value="1"/>
</dbReference>
<dbReference type="InterPro" id="IPR014729">
    <property type="entry name" value="Rossmann-like_a/b/a_fold"/>
</dbReference>
<evidence type="ECO:0000256" key="7">
    <source>
        <dbReference type="ARBA" id="ARBA00048539"/>
    </source>
</evidence>
<dbReference type="InterPro" id="IPR011063">
    <property type="entry name" value="TilS/TtcA_N"/>
</dbReference>
<evidence type="ECO:0000256" key="2">
    <source>
        <dbReference type="ARBA" id="ARBA00022490"/>
    </source>
</evidence>
<feature type="binding site" evidence="8">
    <location>
        <begin position="41"/>
        <end position="46"/>
    </location>
    <ligand>
        <name>ATP</name>
        <dbReference type="ChEBI" id="CHEBI:30616"/>
    </ligand>
</feature>
<dbReference type="Proteomes" id="UP000194885">
    <property type="component" value="Unassembled WGS sequence"/>
</dbReference>
<keyword evidence="3 8" id="KW-0436">Ligase</keyword>
<comment type="function">
    <text evidence="8">Ligates lysine onto the cytidine present at position 34 of the AUA codon-specific tRNA(Ile) that contains the anticodon CAU, in an ATP-dependent manner. Cytidine is converted to lysidine, thus changing the amino acid specificity of the tRNA from methionine to isoleucine.</text>
</comment>
<proteinExistence type="inferred from homology"/>
<feature type="domain" description="Lysidine-tRNA(Ile) synthetase C-terminal" evidence="9">
    <location>
        <begin position="399"/>
        <end position="473"/>
    </location>
</feature>
<evidence type="ECO:0000256" key="8">
    <source>
        <dbReference type="HAMAP-Rule" id="MF_01161"/>
    </source>
</evidence>
<dbReference type="GO" id="GO:0005524">
    <property type="term" value="F:ATP binding"/>
    <property type="evidence" value="ECO:0007669"/>
    <property type="project" value="UniProtKB-UniRule"/>
</dbReference>
<dbReference type="GO" id="GO:0032267">
    <property type="term" value="F:tRNA(Ile)-lysidine synthase activity"/>
    <property type="evidence" value="ECO:0007669"/>
    <property type="project" value="UniProtKB-EC"/>
</dbReference>
<dbReference type="GO" id="GO:0005737">
    <property type="term" value="C:cytoplasm"/>
    <property type="evidence" value="ECO:0007669"/>
    <property type="project" value="UniProtKB-SubCell"/>
</dbReference>
<evidence type="ECO:0000256" key="4">
    <source>
        <dbReference type="ARBA" id="ARBA00022694"/>
    </source>
</evidence>
<dbReference type="AlphaFoldDB" id="A0A242BGD7"/>
<comment type="domain">
    <text evidence="8">The N-terminal region contains the highly conserved SGGXDS motif, predicted to be a P-loop motif involved in ATP binding.</text>
</comment>
<dbReference type="PANTHER" id="PTHR43033:SF1">
    <property type="entry name" value="TRNA(ILE)-LYSIDINE SYNTHASE-RELATED"/>
    <property type="match status" value="1"/>
</dbReference>
<dbReference type="NCBIfam" id="TIGR02432">
    <property type="entry name" value="lysidine_TilS_N"/>
    <property type="match status" value="1"/>
</dbReference>
<comment type="caution">
    <text evidence="10">The sequence shown here is derived from an EMBL/GenBank/DDBJ whole genome shotgun (WGS) entry which is preliminary data.</text>
</comment>
<name>A0A242BGD7_ENTFC</name>
<evidence type="ECO:0000256" key="3">
    <source>
        <dbReference type="ARBA" id="ARBA00022598"/>
    </source>
</evidence>
<dbReference type="CDD" id="cd01992">
    <property type="entry name" value="TilS_N"/>
    <property type="match status" value="1"/>
</dbReference>
<organism evidence="10 11">
    <name type="scientific">Enterococcus faecium</name>
    <name type="common">Streptococcus faecium</name>
    <dbReference type="NCBI Taxonomy" id="1352"/>
    <lineage>
        <taxon>Bacteria</taxon>
        <taxon>Bacillati</taxon>
        <taxon>Bacillota</taxon>
        <taxon>Bacilli</taxon>
        <taxon>Lactobacillales</taxon>
        <taxon>Enterococcaceae</taxon>
        <taxon>Enterococcus</taxon>
    </lineage>
</organism>
<dbReference type="SUPFAM" id="SSF52402">
    <property type="entry name" value="Adenine nucleotide alpha hydrolases-like"/>
    <property type="match status" value="1"/>
</dbReference>
<evidence type="ECO:0000313" key="10">
    <source>
        <dbReference type="EMBL" id="OTN94092.1"/>
    </source>
</evidence>
<dbReference type="EC" id="6.3.4.19" evidence="8"/>
<dbReference type="InterPro" id="IPR012094">
    <property type="entry name" value="tRNA_Ile_lys_synt"/>
</dbReference>
<evidence type="ECO:0000259" key="9">
    <source>
        <dbReference type="SMART" id="SM00977"/>
    </source>
</evidence>
<dbReference type="NCBIfam" id="TIGR02433">
    <property type="entry name" value="lysidine_TilS_C"/>
    <property type="match status" value="1"/>
</dbReference>
<keyword evidence="2 8" id="KW-0963">Cytoplasm</keyword>
<gene>
    <name evidence="8" type="primary">tilS</name>
    <name evidence="10" type="ORF">A5810_001971</name>
</gene>
<evidence type="ECO:0000313" key="11">
    <source>
        <dbReference type="Proteomes" id="UP000194885"/>
    </source>
</evidence>
<evidence type="ECO:0000256" key="6">
    <source>
        <dbReference type="ARBA" id="ARBA00022840"/>
    </source>
</evidence>